<keyword evidence="2" id="KW-0238">DNA-binding</keyword>
<dbReference type="InterPro" id="IPR000792">
    <property type="entry name" value="Tscrpt_reg_LuxR_C"/>
</dbReference>
<dbReference type="InterPro" id="IPR016032">
    <property type="entry name" value="Sig_transdc_resp-reg_C-effctor"/>
</dbReference>
<evidence type="ECO:0000259" key="4">
    <source>
        <dbReference type="PROSITE" id="PS50043"/>
    </source>
</evidence>
<dbReference type="PANTHER" id="PTHR44688">
    <property type="entry name" value="DNA-BINDING TRANSCRIPTIONAL ACTIVATOR DEVR_DOSR"/>
    <property type="match status" value="1"/>
</dbReference>
<organism evidence="5 6">
    <name type="scientific">Novosphingobium chloroacetimidivorans</name>
    <dbReference type="NCBI Taxonomy" id="1428314"/>
    <lineage>
        <taxon>Bacteria</taxon>
        <taxon>Pseudomonadati</taxon>
        <taxon>Pseudomonadota</taxon>
        <taxon>Alphaproteobacteria</taxon>
        <taxon>Sphingomonadales</taxon>
        <taxon>Sphingomonadaceae</taxon>
        <taxon>Novosphingobium</taxon>
    </lineage>
</organism>
<reference evidence="5 6" key="1">
    <citation type="submission" date="2020-08" db="EMBL/GenBank/DDBJ databases">
        <title>Functional genomics of gut bacteria from endangered species of beetles.</title>
        <authorList>
            <person name="Carlos-Shanley C."/>
        </authorList>
    </citation>
    <scope>NUCLEOTIDE SEQUENCE [LARGE SCALE GENOMIC DNA]</scope>
    <source>
        <strain evidence="5 6">S00245</strain>
    </source>
</reference>
<evidence type="ECO:0000256" key="3">
    <source>
        <dbReference type="ARBA" id="ARBA00023163"/>
    </source>
</evidence>
<sequence>MHRYNTISLIEVDMRRRAARTAALASGPLHVEPYESVAEFLANGNTETLIVVRDEGQNITDLLQDMRSRSYWAPILGYRKNPDIIRCSQLIVKGLTGYLPEPFDQSDIQTLFEGCAAELTSLINSRFAAAEARNKLNQLTPREKQVLDRLKDGLSNPEIAEVLNISSRTVEIHRGHLLHKLEAKNAAAAVHMTAQALMTG</sequence>
<dbReference type="GO" id="GO:0006355">
    <property type="term" value="P:regulation of DNA-templated transcription"/>
    <property type="evidence" value="ECO:0007669"/>
    <property type="project" value="InterPro"/>
</dbReference>
<evidence type="ECO:0000256" key="1">
    <source>
        <dbReference type="ARBA" id="ARBA00023015"/>
    </source>
</evidence>
<dbReference type="PROSITE" id="PS50043">
    <property type="entry name" value="HTH_LUXR_2"/>
    <property type="match status" value="1"/>
</dbReference>
<name>A0A7W7NYZ7_9SPHN</name>
<dbReference type="Gene3D" id="1.10.10.10">
    <property type="entry name" value="Winged helix-like DNA-binding domain superfamily/Winged helix DNA-binding domain"/>
    <property type="match status" value="1"/>
</dbReference>
<evidence type="ECO:0000313" key="6">
    <source>
        <dbReference type="Proteomes" id="UP000555448"/>
    </source>
</evidence>
<evidence type="ECO:0000256" key="2">
    <source>
        <dbReference type="ARBA" id="ARBA00023125"/>
    </source>
</evidence>
<dbReference type="SUPFAM" id="SSF52172">
    <property type="entry name" value="CheY-like"/>
    <property type="match status" value="1"/>
</dbReference>
<gene>
    <name evidence="5" type="ORF">HNO88_004080</name>
</gene>
<dbReference type="RefSeq" id="WP_184250049.1">
    <property type="nucleotide sequence ID" value="NZ_JACHLR010000030.1"/>
</dbReference>
<dbReference type="EMBL" id="JACHLR010000030">
    <property type="protein sequence ID" value="MBB4860735.1"/>
    <property type="molecule type" value="Genomic_DNA"/>
</dbReference>
<dbReference type="InterPro" id="IPR036388">
    <property type="entry name" value="WH-like_DNA-bd_sf"/>
</dbReference>
<feature type="domain" description="HTH luxR-type" evidence="4">
    <location>
        <begin position="132"/>
        <end position="197"/>
    </location>
</feature>
<dbReference type="PRINTS" id="PR00038">
    <property type="entry name" value="HTHLUXR"/>
</dbReference>
<dbReference type="SMART" id="SM00421">
    <property type="entry name" value="HTH_LUXR"/>
    <property type="match status" value="1"/>
</dbReference>
<comment type="caution">
    <text evidence="5">The sequence shown here is derived from an EMBL/GenBank/DDBJ whole genome shotgun (WGS) entry which is preliminary data.</text>
</comment>
<dbReference type="PROSITE" id="PS00622">
    <property type="entry name" value="HTH_LUXR_1"/>
    <property type="match status" value="1"/>
</dbReference>
<evidence type="ECO:0000313" key="5">
    <source>
        <dbReference type="EMBL" id="MBB4860735.1"/>
    </source>
</evidence>
<dbReference type="Pfam" id="PF00196">
    <property type="entry name" value="GerE"/>
    <property type="match status" value="1"/>
</dbReference>
<proteinExistence type="predicted"/>
<protein>
    <submittedName>
        <fullName evidence="5">FixJ family two-component response regulator</fullName>
    </submittedName>
</protein>
<dbReference type="SUPFAM" id="SSF46894">
    <property type="entry name" value="C-terminal effector domain of the bipartite response regulators"/>
    <property type="match status" value="1"/>
</dbReference>
<keyword evidence="1" id="KW-0805">Transcription regulation</keyword>
<accession>A0A7W7NYZ7</accession>
<dbReference type="AlphaFoldDB" id="A0A7W7NYZ7"/>
<dbReference type="PANTHER" id="PTHR44688:SF16">
    <property type="entry name" value="DNA-BINDING TRANSCRIPTIONAL ACTIVATOR DEVR_DOSR"/>
    <property type="match status" value="1"/>
</dbReference>
<dbReference type="InterPro" id="IPR011006">
    <property type="entry name" value="CheY-like_superfamily"/>
</dbReference>
<dbReference type="Proteomes" id="UP000555448">
    <property type="component" value="Unassembled WGS sequence"/>
</dbReference>
<keyword evidence="3" id="KW-0804">Transcription</keyword>
<dbReference type="GO" id="GO:0003677">
    <property type="term" value="F:DNA binding"/>
    <property type="evidence" value="ECO:0007669"/>
    <property type="project" value="UniProtKB-KW"/>
</dbReference>
<keyword evidence="6" id="KW-1185">Reference proteome</keyword>
<dbReference type="CDD" id="cd06170">
    <property type="entry name" value="LuxR_C_like"/>
    <property type="match status" value="1"/>
</dbReference>